<reference evidence="2 3" key="1">
    <citation type="journal article" date="2014" name="PLoS ONE">
        <title>Physiological and genomic features of a novel sulfur-oxidizing gammaproteobacterium belonging to a previously uncultivated symbiotic lineage isolated from a hydrothermal vent.</title>
        <authorList>
            <person name="Nunoura T."/>
            <person name="Takaki Y."/>
            <person name="Kazama H."/>
            <person name="Kakuta J."/>
            <person name="Shimamura S."/>
            <person name="Makita H."/>
            <person name="Hirai M."/>
            <person name="Miyazaki M."/>
            <person name="Takai K."/>
        </authorList>
    </citation>
    <scope>NUCLEOTIDE SEQUENCE [LARGE SCALE GENOMIC DNA]</scope>
    <source>
        <strain evidence="2 3">Hiromi1</strain>
    </source>
</reference>
<evidence type="ECO:0000313" key="3">
    <source>
        <dbReference type="Proteomes" id="UP000031631"/>
    </source>
</evidence>
<keyword evidence="1" id="KW-1133">Transmembrane helix</keyword>
<feature type="transmembrane region" description="Helical" evidence="1">
    <location>
        <begin position="26"/>
        <end position="48"/>
    </location>
</feature>
<keyword evidence="1" id="KW-0812">Transmembrane</keyword>
<dbReference type="EMBL" id="AP012273">
    <property type="protein sequence ID" value="BAO43813.1"/>
    <property type="molecule type" value="Genomic_DNA"/>
</dbReference>
<feature type="transmembrane region" description="Helical" evidence="1">
    <location>
        <begin position="142"/>
        <end position="167"/>
    </location>
</feature>
<dbReference type="AlphaFoldDB" id="A0A7U6GHQ4"/>
<organism evidence="2 3">
    <name type="scientific">Thiolapillus brandeum</name>
    <dbReference type="NCBI Taxonomy" id="1076588"/>
    <lineage>
        <taxon>Bacteria</taxon>
        <taxon>Pseudomonadati</taxon>
        <taxon>Pseudomonadota</taxon>
        <taxon>Gammaproteobacteria</taxon>
        <taxon>Chromatiales</taxon>
        <taxon>Sedimenticolaceae</taxon>
        <taxon>Thiolapillus</taxon>
    </lineage>
</organism>
<sequence length="337" mass="37270">MSPKWRVILMRSFPALLRRELWEHTALYRLPLALILLVFLGNLATILWGSDVGIYVALKSRSIHVGNVNEMASSGAGFGQVAGLSESIRLVMAGIGMMIYSVMWLLVAIYALDSLFKERKDKSILFWKSLPVSDVEIVLSKLVTAVVVIPLIAFVAVAVSQLLTWFMQGMALGELPDALATLWDYAGLPHFWVGFLFLEIEQLLWFFPLVGWLLLCSAWAKKSPATWAFALPLLLSFIDSAFRLHTGFTQLLSERLSFGLFTLGPVATRDGGKIEGMDGLMKTVDSLVTSSFGELMQYLFRPEVLGGLVVGVIFVALATLIRRRRGDESNLLIPTGA</sequence>
<protein>
    <submittedName>
        <fullName evidence="2">ABC-2 type transporter permease</fullName>
    </submittedName>
</protein>
<evidence type="ECO:0000313" key="2">
    <source>
        <dbReference type="EMBL" id="BAO43813.1"/>
    </source>
</evidence>
<dbReference type="Proteomes" id="UP000031631">
    <property type="component" value="Chromosome"/>
</dbReference>
<accession>A0A7U6GHQ4</accession>
<feature type="transmembrane region" description="Helical" evidence="1">
    <location>
        <begin position="90"/>
        <end position="112"/>
    </location>
</feature>
<name>A0A7U6GHQ4_9GAMM</name>
<evidence type="ECO:0000256" key="1">
    <source>
        <dbReference type="SAM" id="Phobius"/>
    </source>
</evidence>
<dbReference type="Pfam" id="PF13346">
    <property type="entry name" value="ABC2_membrane_5"/>
    <property type="match status" value="1"/>
</dbReference>
<dbReference type="KEGG" id="tbn:TBH_C0879"/>
<keyword evidence="3" id="KW-1185">Reference proteome</keyword>
<feature type="transmembrane region" description="Helical" evidence="1">
    <location>
        <begin position="304"/>
        <end position="321"/>
    </location>
</feature>
<dbReference type="InterPro" id="IPR025699">
    <property type="entry name" value="ABC2_memb-like"/>
</dbReference>
<keyword evidence="1" id="KW-0472">Membrane</keyword>
<proteinExistence type="predicted"/>
<gene>
    <name evidence="2" type="ORF">TBH_C0879</name>
</gene>
<feature type="transmembrane region" description="Helical" evidence="1">
    <location>
        <begin position="191"/>
        <end position="215"/>
    </location>
</feature>
<feature type="transmembrane region" description="Helical" evidence="1">
    <location>
        <begin position="227"/>
        <end position="245"/>
    </location>
</feature>